<feature type="compositionally biased region" description="Polar residues" evidence="1">
    <location>
        <begin position="51"/>
        <end position="60"/>
    </location>
</feature>
<feature type="region of interest" description="Disordered" evidence="1">
    <location>
        <begin position="42"/>
        <end position="166"/>
    </location>
</feature>
<feature type="domain" description="DUF3741" evidence="3">
    <location>
        <begin position="381"/>
        <end position="398"/>
    </location>
</feature>
<accession>W1PIK9</accession>
<dbReference type="InterPro" id="IPR032795">
    <property type="entry name" value="DUF3741-assoc"/>
</dbReference>
<feature type="compositionally biased region" description="Polar residues" evidence="1">
    <location>
        <begin position="139"/>
        <end position="160"/>
    </location>
</feature>
<dbReference type="GO" id="GO:0051513">
    <property type="term" value="P:regulation of monopolar cell growth"/>
    <property type="evidence" value="ECO:0007669"/>
    <property type="project" value="InterPro"/>
</dbReference>
<feature type="compositionally biased region" description="Low complexity" evidence="1">
    <location>
        <begin position="304"/>
        <end position="318"/>
    </location>
</feature>
<evidence type="ECO:0000256" key="1">
    <source>
        <dbReference type="SAM" id="MobiDB-lite"/>
    </source>
</evidence>
<feature type="compositionally biased region" description="Polar residues" evidence="1">
    <location>
        <begin position="746"/>
        <end position="755"/>
    </location>
</feature>
<feature type="region of interest" description="Disordered" evidence="1">
    <location>
        <begin position="279"/>
        <end position="318"/>
    </location>
</feature>
<evidence type="ECO:0000259" key="2">
    <source>
        <dbReference type="Pfam" id="PF14309"/>
    </source>
</evidence>
<dbReference type="STRING" id="13333.W1PIK9"/>
<evidence type="ECO:0000313" key="5">
    <source>
        <dbReference type="Proteomes" id="UP000017836"/>
    </source>
</evidence>
<feature type="region of interest" description="Disordered" evidence="1">
    <location>
        <begin position="629"/>
        <end position="789"/>
    </location>
</feature>
<name>W1PIK9_AMBTC</name>
<dbReference type="InterPro" id="IPR033334">
    <property type="entry name" value="LNG1/2"/>
</dbReference>
<dbReference type="HOGENOM" id="CLU_007647_0_0_1"/>
<dbReference type="PANTHER" id="PTHR31680:SF4">
    <property type="entry name" value="LONGIFOLIA PROTEIN"/>
    <property type="match status" value="1"/>
</dbReference>
<feature type="region of interest" description="Disordered" evidence="1">
    <location>
        <begin position="182"/>
        <end position="227"/>
    </location>
</feature>
<feature type="domain" description="DUF4378" evidence="2">
    <location>
        <begin position="961"/>
        <end position="1186"/>
    </location>
</feature>
<feature type="compositionally biased region" description="Low complexity" evidence="1">
    <location>
        <begin position="708"/>
        <end position="717"/>
    </location>
</feature>
<feature type="compositionally biased region" description="Low complexity" evidence="1">
    <location>
        <begin position="447"/>
        <end position="459"/>
    </location>
</feature>
<feature type="compositionally biased region" description="Polar residues" evidence="1">
    <location>
        <begin position="74"/>
        <end position="87"/>
    </location>
</feature>
<feature type="compositionally biased region" description="Basic and acidic residues" evidence="1">
    <location>
        <begin position="363"/>
        <end position="379"/>
    </location>
</feature>
<feature type="region of interest" description="Disordered" evidence="1">
    <location>
        <begin position="416"/>
        <end position="495"/>
    </location>
</feature>
<dbReference type="Gramene" id="ERN07559">
    <property type="protein sequence ID" value="ERN07559"/>
    <property type="gene ID" value="AMTR_s00154p00080410"/>
</dbReference>
<dbReference type="eggNOG" id="ENOG502QVC5">
    <property type="taxonomic scope" value="Eukaryota"/>
</dbReference>
<dbReference type="Pfam" id="PF14383">
    <property type="entry name" value="VARLMGL"/>
    <property type="match status" value="1"/>
</dbReference>
<gene>
    <name evidence="4" type="ORF">AMTR_s00154p00080410</name>
</gene>
<sequence>MSAKLLHALSEEHAELQKQIGCMTGIFQLFDRHHLITGKRVNGFHPKSLPSDRSLSNTTIHGAKDNGCPPQVTMGKNQIQNQSQRSSVEAPRTSLSSSSCSSSFSSLDNRSLPQSEIPSLEHYSFSDKSQKNLQKSHKQASSNKQSLLNSRNETSNSSAQMGRPSLDFRDLVKDSIYRETKGLSVKTKTKEETIQRPLKPQDSPRPPLQLPKPLDEPTGFNAKGRASSVDLNESLRVLAKLKEAPWCFNEPRDPPRTSYESKDGSLFSLSKDGSVFSLPKDAPRFSYDGREAPRPSSKIRELPRLSLDSGDSSSRSSSFDLKLGTITKELQRSSFEPKRNSISSIKTSSVLKDLQKSVTDQKSSGREAMKPQLEPEFKRQPPSVVARLMGLEAMPNSGNFQAQDQFVPTKTLIHEADNFPGSQKTGSGFSGTSKTLEETRPDRHSSSPRSSLRDPTSPRAKNSNPIMKPIANSRIPVEAAPWRQQNNSRSPRKMPDVTAPQFVYTEIEKRLKELESQHSDKDLRALKQILDCMQAKGLLDSDREEDPYQKSYQNQNQNQNQIGFDLSSRLAGIRRNQPENCRVPVVNKGNSGPREFKSPIVIMKPAKLMDKSSDSHLIPFDGLSGPRAGKLLGQIQSNNPIDTNRKASGINRIPKDPTSRNGQRELHGRVSDKHNNGRAEENSNSQKGVRSNQNPSRPQQSVKERTSSAKSSGGSLSPRLQQKKLESEKKTKSSATLPDSGKPRRTSGQVGSPGSRQRLVYDDQISDISSDTRNLSRQGDEVSLRSDSNISSASQVDIEVTSADRSGEVDSVNLRRRERDPVRGVTGNHIQSIKQKKAQINLRDGTAATPIPTKDIAKERSALVPEQPSPVSVLYASFYRDELSPSPVKKIPTSFKGDMIQNPTANLCTEDTWDPLALSNPGTKLASVKSLVHKLERLNSAHDEATTDHIASLCEHTNPDCRYVSEILLASGYLLEGLSNRPSLPHGSNPLSPDLFLVLEQTKPAAQRTKLEMAHRRLIFDMVNEILANMLTDLASGSWLEPRIQTVGPIGAQSPGFGAMEGTSRDKLVYLGLGSQIKPWTRWDGPKESPSMLLHTLDEIHGRPRISRTKPWVRANGLKGGHQLVLVVCEELERLARVASGYEDFDEFLDSMVREEISRRPPNSQSERDGVVLDLERMIFKELVDEMVSSEARSCRVGSIGARRRQLFSG</sequence>
<dbReference type="KEGG" id="atr:18435784"/>
<evidence type="ECO:0008006" key="6">
    <source>
        <dbReference type="Google" id="ProtNLM"/>
    </source>
</evidence>
<feature type="compositionally biased region" description="Polar residues" evidence="1">
    <location>
        <begin position="420"/>
        <end position="434"/>
    </location>
</feature>
<reference evidence="5" key="1">
    <citation type="journal article" date="2013" name="Science">
        <title>The Amborella genome and the evolution of flowering plants.</title>
        <authorList>
            <consortium name="Amborella Genome Project"/>
        </authorList>
    </citation>
    <scope>NUCLEOTIDE SEQUENCE [LARGE SCALE GENOMIC DNA]</scope>
</reference>
<evidence type="ECO:0000259" key="3">
    <source>
        <dbReference type="Pfam" id="PF14383"/>
    </source>
</evidence>
<evidence type="ECO:0000313" key="4">
    <source>
        <dbReference type="EMBL" id="ERN07559.1"/>
    </source>
</evidence>
<organism evidence="4 5">
    <name type="scientific">Amborella trichopoda</name>
    <dbReference type="NCBI Taxonomy" id="13333"/>
    <lineage>
        <taxon>Eukaryota</taxon>
        <taxon>Viridiplantae</taxon>
        <taxon>Streptophyta</taxon>
        <taxon>Embryophyta</taxon>
        <taxon>Tracheophyta</taxon>
        <taxon>Spermatophyta</taxon>
        <taxon>Magnoliopsida</taxon>
        <taxon>Amborellales</taxon>
        <taxon>Amborellaceae</taxon>
        <taxon>Amborella</taxon>
    </lineage>
</organism>
<protein>
    <recommendedName>
        <fullName evidence="6">DUF4378 domain-containing protein</fullName>
    </recommendedName>
</protein>
<dbReference type="AlphaFoldDB" id="W1PIK9"/>
<dbReference type="OMA" id="CSISDLM"/>
<dbReference type="OrthoDB" id="769613at2759"/>
<feature type="compositionally biased region" description="Polar residues" evidence="1">
    <location>
        <begin position="766"/>
        <end position="777"/>
    </location>
</feature>
<dbReference type="Proteomes" id="UP000017836">
    <property type="component" value="Unassembled WGS sequence"/>
</dbReference>
<feature type="compositionally biased region" description="Basic and acidic residues" evidence="1">
    <location>
        <begin position="435"/>
        <end position="445"/>
    </location>
</feature>
<feature type="region of interest" description="Disordered" evidence="1">
    <location>
        <begin position="352"/>
        <end position="381"/>
    </location>
</feature>
<keyword evidence="5" id="KW-1185">Reference proteome</keyword>
<dbReference type="EMBL" id="KI393735">
    <property type="protein sequence ID" value="ERN07559.1"/>
    <property type="molecule type" value="Genomic_DNA"/>
</dbReference>
<dbReference type="InterPro" id="IPR025486">
    <property type="entry name" value="DUF4378"/>
</dbReference>
<feature type="compositionally biased region" description="Polar residues" evidence="1">
    <location>
        <begin position="352"/>
        <end position="362"/>
    </location>
</feature>
<proteinExistence type="predicted"/>
<dbReference type="PANTHER" id="PTHR31680">
    <property type="entry name" value="LONGIFOLIA PROTEIN"/>
    <property type="match status" value="1"/>
</dbReference>
<feature type="compositionally biased region" description="Low complexity" evidence="1">
    <location>
        <begin position="94"/>
        <end position="112"/>
    </location>
</feature>
<dbReference type="Pfam" id="PF14309">
    <property type="entry name" value="DUF4378"/>
    <property type="match status" value="1"/>
</dbReference>
<feature type="compositionally biased region" description="Basic and acidic residues" evidence="1">
    <location>
        <begin position="653"/>
        <end position="681"/>
    </location>
</feature>
<feature type="compositionally biased region" description="Basic and acidic residues" evidence="1">
    <location>
        <begin position="281"/>
        <end position="303"/>
    </location>
</feature>
<feature type="compositionally biased region" description="Polar residues" evidence="1">
    <location>
        <begin position="682"/>
        <end position="701"/>
    </location>
</feature>